<sequence>MPLHIRNDGEIVEEYKLEVVGPSGPWSEVVPGLVSLYPGQDATASVEFRPPRSAAVQAGEFLYGVQVLPTEHPEEAVVPEGVLSLLPFYETTAELMPRTSRGRFGALHRLAVDNRGNIPIAVTLTGTDPGEMLDMGLPEEALTVEPGTVQFAHVRIRPVRKIWRGMSATHPFAITATPTDGPPVVLDGTYLQEPILPAWITKAAIALLALAVGLFAAWQLLFKPAVEATAKAAVQDSVNQAGQSASEAATKASEASAGAADAGVAAQSAGEAATSAATSAEKASQAAGNPPQPEIVSSIAKRLEVESAAGASSSAPFVFDNPTGVLKLTDLVLNNPQGDFGRLRLELDGVPLLDMALENFRDMDYHFLTPVRVTAGQSLTLTMSCNRVGSPPDQAAPPQCKSAAFLSGTITIPNPSSAQQ</sequence>
<evidence type="ECO:0000313" key="2">
    <source>
        <dbReference type="Proteomes" id="UP001623384"/>
    </source>
</evidence>
<organism evidence="1 2">
    <name type="scientific">Pseudarthrobacter quantipunctorum</name>
    <dbReference type="NCBI Taxonomy" id="3128980"/>
    <lineage>
        <taxon>Bacteria</taxon>
        <taxon>Bacillati</taxon>
        <taxon>Actinomycetota</taxon>
        <taxon>Actinomycetes</taxon>
        <taxon>Micrococcales</taxon>
        <taxon>Micrococcaceae</taxon>
        <taxon>Pseudarthrobacter</taxon>
    </lineage>
</organism>
<gene>
    <name evidence="1" type="ORF">WHH00_10455</name>
</gene>
<reference evidence="1 2" key="1">
    <citation type="submission" date="2024-03" db="EMBL/GenBank/DDBJ databases">
        <title>Rhodococcus navarretei sp. nov. and Pseudarthrobacter quantumdoti sp. nov., two new species with the ability to biosynthesize Quantum Dots isolated from soil samples at Union Glacier, Antarctica.</title>
        <authorList>
            <person name="Vargas M."/>
        </authorList>
    </citation>
    <scope>NUCLEOTIDE SEQUENCE [LARGE SCALE GENOMIC DNA]</scope>
    <source>
        <strain evidence="1 2">RC-2-3</strain>
    </source>
</reference>
<evidence type="ECO:0000313" key="1">
    <source>
        <dbReference type="EMBL" id="WXK91531.1"/>
    </source>
</evidence>
<dbReference type="EMBL" id="CP148033">
    <property type="protein sequence ID" value="WXK91531.1"/>
    <property type="molecule type" value="Genomic_DNA"/>
</dbReference>
<name>A0ABZ2QZV7_9MICC</name>
<dbReference type="Proteomes" id="UP001623384">
    <property type="component" value="Chromosome"/>
</dbReference>
<evidence type="ECO:0008006" key="3">
    <source>
        <dbReference type="Google" id="ProtNLM"/>
    </source>
</evidence>
<protein>
    <recommendedName>
        <fullName evidence="3">Hydrolytic protein</fullName>
    </recommendedName>
</protein>
<dbReference type="RefSeq" id="WP_406632579.1">
    <property type="nucleotide sequence ID" value="NZ_CP148033.1"/>
</dbReference>
<proteinExistence type="predicted"/>
<keyword evidence="2" id="KW-1185">Reference proteome</keyword>
<accession>A0ABZ2QZV7</accession>